<dbReference type="STRING" id="3818.A0A444YIZ6"/>
<reference evidence="13 14" key="1">
    <citation type="submission" date="2019-01" db="EMBL/GenBank/DDBJ databases">
        <title>Sequencing of cultivated peanut Arachis hypogaea provides insights into genome evolution and oil improvement.</title>
        <authorList>
            <person name="Chen X."/>
        </authorList>
    </citation>
    <scope>NUCLEOTIDE SEQUENCE [LARGE SCALE GENOMIC DNA]</scope>
    <source>
        <strain evidence="14">cv. Fuhuasheng</strain>
        <tissue evidence="13">Leaves</tissue>
    </source>
</reference>
<keyword evidence="5 10" id="KW-0408">Iron</keyword>
<dbReference type="InterPro" id="IPR027443">
    <property type="entry name" value="IPNS-like_sf"/>
</dbReference>
<evidence type="ECO:0000256" key="1">
    <source>
        <dbReference type="ARBA" id="ARBA00004972"/>
    </source>
</evidence>
<feature type="domain" description="Fe2OG dioxygenase" evidence="12">
    <location>
        <begin position="181"/>
        <end position="313"/>
    </location>
</feature>
<evidence type="ECO:0000256" key="7">
    <source>
        <dbReference type="ARBA" id="ARBA00052204"/>
    </source>
</evidence>
<comment type="pathway">
    <text evidence="1">Hormone biosynthesis.</text>
</comment>
<dbReference type="FunFam" id="2.60.120.330:FF:000025">
    <property type="entry name" value="Gibberellin 2-beta-dioxygenase 2"/>
    <property type="match status" value="1"/>
</dbReference>
<dbReference type="Gene3D" id="2.60.120.330">
    <property type="entry name" value="B-lactam Antibiotic, Isopenicillin N Synthase, Chain"/>
    <property type="match status" value="1"/>
</dbReference>
<dbReference type="GO" id="GO:0045543">
    <property type="term" value="F:gibberellin 2-beta-dioxygenase activity"/>
    <property type="evidence" value="ECO:0007669"/>
    <property type="project" value="UniProtKB-EC"/>
</dbReference>
<sequence length="360" mass="40461">MIVPSLNTDTSMNSKATRTKRKTKEETTMAIPRIDLSMENRSELSEQVVKACEEFGIFKVVNHKVPREVILRMEEEGAEFFAKTSSEKQQASLPNPFGYGCNNIGNNGDVGDLEYLLLHTNPLFISQSSKSISNHPNKFSGAVNDYIEGAKRVACEILDLVVEGLGVQDKFALSKLIKDVQSDSVLRINHYPPNMNKIKQSTWDWDMDPCATSSSKLGNTNNAIGFGEHSDPQILTIMSSNDVAGLQATTHHGIWFTVPPDPPHFFVMVGDALQVFTNGRFTSVRHRVLTNTLKARMSMMYFGAPPLNWWITPLPEMVSSPQNPSRYKPFTWGQYKKAVYSLRLGDSRLDQFKVHHDTPY</sequence>
<proteinExistence type="inferred from homology"/>
<evidence type="ECO:0000259" key="12">
    <source>
        <dbReference type="PROSITE" id="PS51471"/>
    </source>
</evidence>
<dbReference type="EC" id="1.14.11.13" evidence="9"/>
<feature type="compositionally biased region" description="Polar residues" evidence="11">
    <location>
        <begin position="1"/>
        <end position="16"/>
    </location>
</feature>
<keyword evidence="4 10" id="KW-0560">Oxidoreductase</keyword>
<protein>
    <recommendedName>
        <fullName evidence="9">gibberellin 2beta-dioxygenase</fullName>
        <ecNumber evidence="9">1.14.11.13</ecNumber>
    </recommendedName>
</protein>
<evidence type="ECO:0000256" key="10">
    <source>
        <dbReference type="RuleBase" id="RU003682"/>
    </source>
</evidence>
<dbReference type="InterPro" id="IPR005123">
    <property type="entry name" value="Oxoglu/Fe-dep_dioxygenase_dom"/>
</dbReference>
<comment type="similarity">
    <text evidence="8">Belongs to the iron/ascorbate-dependent oxidoreductase family. GA2OX subfamily.</text>
</comment>
<keyword evidence="14" id="KW-1185">Reference proteome</keyword>
<evidence type="ECO:0000256" key="5">
    <source>
        <dbReference type="ARBA" id="ARBA00023004"/>
    </source>
</evidence>
<evidence type="ECO:0000313" key="14">
    <source>
        <dbReference type="Proteomes" id="UP000289738"/>
    </source>
</evidence>
<dbReference type="Proteomes" id="UP000289738">
    <property type="component" value="Chromosome B06"/>
</dbReference>
<dbReference type="Pfam" id="PF03171">
    <property type="entry name" value="2OG-FeII_Oxy"/>
    <property type="match status" value="1"/>
</dbReference>
<evidence type="ECO:0000256" key="11">
    <source>
        <dbReference type="SAM" id="MobiDB-lite"/>
    </source>
</evidence>
<accession>A0A444YIZ6</accession>
<name>A0A444YIZ6_ARAHY</name>
<organism evidence="13 14">
    <name type="scientific">Arachis hypogaea</name>
    <name type="common">Peanut</name>
    <dbReference type="NCBI Taxonomy" id="3818"/>
    <lineage>
        <taxon>Eukaryota</taxon>
        <taxon>Viridiplantae</taxon>
        <taxon>Streptophyta</taxon>
        <taxon>Embryophyta</taxon>
        <taxon>Tracheophyta</taxon>
        <taxon>Spermatophyta</taxon>
        <taxon>Magnoliopsida</taxon>
        <taxon>eudicotyledons</taxon>
        <taxon>Gunneridae</taxon>
        <taxon>Pentapetalae</taxon>
        <taxon>rosids</taxon>
        <taxon>fabids</taxon>
        <taxon>Fabales</taxon>
        <taxon>Fabaceae</taxon>
        <taxon>Papilionoideae</taxon>
        <taxon>50 kb inversion clade</taxon>
        <taxon>dalbergioids sensu lato</taxon>
        <taxon>Dalbergieae</taxon>
        <taxon>Pterocarpus clade</taxon>
        <taxon>Arachis</taxon>
    </lineage>
</organism>
<evidence type="ECO:0000256" key="3">
    <source>
        <dbReference type="ARBA" id="ARBA00022964"/>
    </source>
</evidence>
<evidence type="ECO:0000256" key="2">
    <source>
        <dbReference type="ARBA" id="ARBA00022723"/>
    </source>
</evidence>
<dbReference type="InterPro" id="IPR044861">
    <property type="entry name" value="IPNS-like_FE2OG_OXY"/>
</dbReference>
<dbReference type="PROSITE" id="PS51471">
    <property type="entry name" value="FE2OG_OXY"/>
    <property type="match status" value="1"/>
</dbReference>
<evidence type="ECO:0000313" key="13">
    <source>
        <dbReference type="EMBL" id="RYR01868.1"/>
    </source>
</evidence>
<feature type="region of interest" description="Disordered" evidence="11">
    <location>
        <begin position="1"/>
        <end position="26"/>
    </location>
</feature>
<dbReference type="PANTHER" id="PTHR47990">
    <property type="entry name" value="2-OXOGLUTARATE (2OG) AND FE(II)-DEPENDENT OXYGENASE SUPERFAMILY PROTEIN-RELATED"/>
    <property type="match status" value="1"/>
</dbReference>
<dbReference type="Pfam" id="PF14226">
    <property type="entry name" value="DIOX_N"/>
    <property type="match status" value="1"/>
</dbReference>
<dbReference type="SUPFAM" id="SSF51197">
    <property type="entry name" value="Clavaminate synthase-like"/>
    <property type="match status" value="1"/>
</dbReference>
<dbReference type="InterPro" id="IPR050231">
    <property type="entry name" value="Iron_ascorbate_oxido_reductase"/>
</dbReference>
<gene>
    <name evidence="13" type="ORF">Ahy_B06g080728</name>
</gene>
<comment type="pathway">
    <text evidence="6">Plant hormone biosynthesis; gibberellin biosynthesis.</text>
</comment>
<dbReference type="EMBL" id="SDMP01000016">
    <property type="protein sequence ID" value="RYR01868.1"/>
    <property type="molecule type" value="Genomic_DNA"/>
</dbReference>
<evidence type="ECO:0000256" key="9">
    <source>
        <dbReference type="ARBA" id="ARBA00066708"/>
    </source>
</evidence>
<dbReference type="GO" id="GO:0046872">
    <property type="term" value="F:metal ion binding"/>
    <property type="evidence" value="ECO:0007669"/>
    <property type="project" value="UniProtKB-KW"/>
</dbReference>
<evidence type="ECO:0000256" key="4">
    <source>
        <dbReference type="ARBA" id="ARBA00023002"/>
    </source>
</evidence>
<dbReference type="InterPro" id="IPR026992">
    <property type="entry name" value="DIOX_N"/>
</dbReference>
<comment type="catalytic activity">
    <reaction evidence="7">
        <text>gibberellin A1 + 2-oxoglutarate + O2 = gibberellin A8 + succinate + CO2</text>
        <dbReference type="Rhea" id="RHEA:15005"/>
        <dbReference type="ChEBI" id="CHEBI:15379"/>
        <dbReference type="ChEBI" id="CHEBI:16526"/>
        <dbReference type="ChEBI" id="CHEBI:16810"/>
        <dbReference type="ChEBI" id="CHEBI:30031"/>
        <dbReference type="ChEBI" id="CHEBI:58524"/>
        <dbReference type="ChEBI" id="CHEBI:58594"/>
        <dbReference type="EC" id="1.14.11.13"/>
    </reaction>
</comment>
<evidence type="ECO:0000256" key="8">
    <source>
        <dbReference type="ARBA" id="ARBA00061282"/>
    </source>
</evidence>
<keyword evidence="2 10" id="KW-0479">Metal-binding</keyword>
<comment type="caution">
    <text evidence="13">The sequence shown here is derived from an EMBL/GenBank/DDBJ whole genome shotgun (WGS) entry which is preliminary data.</text>
</comment>
<dbReference type="PRINTS" id="PR00682">
    <property type="entry name" value="IPNSYNTHASE"/>
</dbReference>
<dbReference type="GO" id="GO:0009685">
    <property type="term" value="P:gibberellin metabolic process"/>
    <property type="evidence" value="ECO:0007669"/>
    <property type="project" value="UniProtKB-ARBA"/>
</dbReference>
<keyword evidence="3" id="KW-0223">Dioxygenase</keyword>
<evidence type="ECO:0000256" key="6">
    <source>
        <dbReference type="ARBA" id="ARBA00037909"/>
    </source>
</evidence>
<dbReference type="AlphaFoldDB" id="A0A444YIZ6"/>